<dbReference type="InterPro" id="IPR023198">
    <property type="entry name" value="PGP-like_dom2"/>
</dbReference>
<dbReference type="EMBL" id="CANHGI010000002">
    <property type="protein sequence ID" value="CAI5443510.1"/>
    <property type="molecule type" value="Genomic_DNA"/>
</dbReference>
<dbReference type="InterPro" id="IPR023214">
    <property type="entry name" value="HAD_sf"/>
</dbReference>
<name>A0A9P1IED3_9PELO</name>
<organism evidence="1 2">
    <name type="scientific">Caenorhabditis angaria</name>
    <dbReference type="NCBI Taxonomy" id="860376"/>
    <lineage>
        <taxon>Eukaryota</taxon>
        <taxon>Metazoa</taxon>
        <taxon>Ecdysozoa</taxon>
        <taxon>Nematoda</taxon>
        <taxon>Chromadorea</taxon>
        <taxon>Rhabditida</taxon>
        <taxon>Rhabditina</taxon>
        <taxon>Rhabditomorpha</taxon>
        <taxon>Rhabditoidea</taxon>
        <taxon>Rhabditidae</taxon>
        <taxon>Peloderinae</taxon>
        <taxon>Caenorhabditis</taxon>
    </lineage>
</organism>
<accession>A0A9P1IED3</accession>
<evidence type="ECO:0000313" key="2">
    <source>
        <dbReference type="Proteomes" id="UP001152747"/>
    </source>
</evidence>
<sequence>MAKVKGVVYDFGGVLLSYDNVLGKWHEMSEALGLEPEVMHREAVGTEFSKWLGPDRSLFLGTLTVDELENGLFVEFLKQKYGEKINANVQVRPYSECLRPPNAKFHEKMVKSVEVLHENGFKTAMLTNNMFIDEVTA</sequence>
<dbReference type="PANTHER" id="PTHR47829">
    <property type="entry name" value="HYDROLASE, PUTATIVE (AFU_ORTHOLOGUE AFUA_1G12880)-RELATED"/>
    <property type="match status" value="1"/>
</dbReference>
<dbReference type="Gene3D" id="1.10.150.240">
    <property type="entry name" value="Putative phosphatase, domain 2"/>
    <property type="match status" value="1"/>
</dbReference>
<dbReference type="Proteomes" id="UP001152747">
    <property type="component" value="Unassembled WGS sequence"/>
</dbReference>
<dbReference type="InterPro" id="IPR036412">
    <property type="entry name" value="HAD-like_sf"/>
</dbReference>
<protein>
    <submittedName>
        <fullName evidence="1">Uncharacterized protein</fullName>
    </submittedName>
</protein>
<dbReference type="SUPFAM" id="SSF56784">
    <property type="entry name" value="HAD-like"/>
    <property type="match status" value="1"/>
</dbReference>
<evidence type="ECO:0000313" key="1">
    <source>
        <dbReference type="EMBL" id="CAI5443510.1"/>
    </source>
</evidence>
<gene>
    <name evidence="1" type="ORF">CAMP_LOCUS6147</name>
</gene>
<dbReference type="InterPro" id="IPR052898">
    <property type="entry name" value="ACAD10-like"/>
</dbReference>
<dbReference type="Gene3D" id="3.40.50.1000">
    <property type="entry name" value="HAD superfamily/HAD-like"/>
    <property type="match status" value="1"/>
</dbReference>
<reference evidence="1" key="1">
    <citation type="submission" date="2022-11" db="EMBL/GenBank/DDBJ databases">
        <authorList>
            <person name="Kikuchi T."/>
        </authorList>
    </citation>
    <scope>NUCLEOTIDE SEQUENCE</scope>
    <source>
        <strain evidence="1">PS1010</strain>
    </source>
</reference>
<dbReference type="OrthoDB" id="408373at2759"/>
<dbReference type="AlphaFoldDB" id="A0A9P1IED3"/>
<proteinExistence type="predicted"/>
<keyword evidence="2" id="KW-1185">Reference proteome</keyword>
<dbReference type="PANTHER" id="PTHR47829:SF1">
    <property type="entry name" value="HAD FAMILY PHOSPHATASE"/>
    <property type="match status" value="1"/>
</dbReference>
<comment type="caution">
    <text evidence="1">The sequence shown here is derived from an EMBL/GenBank/DDBJ whole genome shotgun (WGS) entry which is preliminary data.</text>
</comment>